<dbReference type="PANTHER" id="PTHR48023:SF4">
    <property type="entry name" value="D-XYLOSE-PROTON SYMPORTER-LIKE 2"/>
    <property type="match status" value="1"/>
</dbReference>
<accession>C1F7Y2</accession>
<gene>
    <name evidence="10" type="ordered locus">ACP_0025</name>
</gene>
<dbReference type="Gene3D" id="1.20.1250.20">
    <property type="entry name" value="MFS general substrate transporter like domains"/>
    <property type="match status" value="1"/>
</dbReference>
<evidence type="ECO:0000313" key="11">
    <source>
        <dbReference type="Proteomes" id="UP000002207"/>
    </source>
</evidence>
<dbReference type="InParanoid" id="C1F7Y2"/>
<feature type="transmembrane region" description="Helical" evidence="8">
    <location>
        <begin position="75"/>
        <end position="95"/>
    </location>
</feature>
<feature type="transmembrane region" description="Helical" evidence="8">
    <location>
        <begin position="135"/>
        <end position="160"/>
    </location>
</feature>
<dbReference type="HOGENOM" id="CLU_001265_30_5_0"/>
<dbReference type="STRING" id="240015.ACP_0025"/>
<dbReference type="Proteomes" id="UP000002207">
    <property type="component" value="Chromosome"/>
</dbReference>
<dbReference type="InterPro" id="IPR005828">
    <property type="entry name" value="MFS_sugar_transport-like"/>
</dbReference>
<dbReference type="RefSeq" id="WP_012680436.1">
    <property type="nucleotide sequence ID" value="NC_012483.1"/>
</dbReference>
<keyword evidence="5 8" id="KW-1133">Transmembrane helix</keyword>
<evidence type="ECO:0000256" key="3">
    <source>
        <dbReference type="ARBA" id="ARBA00022448"/>
    </source>
</evidence>
<proteinExistence type="inferred from homology"/>
<comment type="subcellular location">
    <subcellularLocation>
        <location evidence="1">Membrane</location>
        <topology evidence="1">Multi-pass membrane protein</topology>
    </subcellularLocation>
</comment>
<evidence type="ECO:0000259" key="9">
    <source>
        <dbReference type="PROSITE" id="PS50850"/>
    </source>
</evidence>
<dbReference type="PRINTS" id="PR00171">
    <property type="entry name" value="SUGRTRNSPORT"/>
</dbReference>
<evidence type="ECO:0000256" key="6">
    <source>
        <dbReference type="ARBA" id="ARBA00023136"/>
    </source>
</evidence>
<feature type="transmembrane region" description="Helical" evidence="8">
    <location>
        <begin position="166"/>
        <end position="187"/>
    </location>
</feature>
<evidence type="ECO:0000256" key="7">
    <source>
        <dbReference type="RuleBase" id="RU003346"/>
    </source>
</evidence>
<keyword evidence="3 7" id="KW-0813">Transport</keyword>
<dbReference type="InterPro" id="IPR036259">
    <property type="entry name" value="MFS_trans_sf"/>
</dbReference>
<dbReference type="SUPFAM" id="SSF103473">
    <property type="entry name" value="MFS general substrate transporter"/>
    <property type="match status" value="1"/>
</dbReference>
<dbReference type="GO" id="GO:0016020">
    <property type="term" value="C:membrane"/>
    <property type="evidence" value="ECO:0007669"/>
    <property type="project" value="UniProtKB-SubCell"/>
</dbReference>
<feature type="transmembrane region" description="Helical" evidence="8">
    <location>
        <begin position="406"/>
        <end position="424"/>
    </location>
</feature>
<protein>
    <submittedName>
        <fullName evidence="10">MFS transporter, SP family</fullName>
    </submittedName>
</protein>
<feature type="transmembrane region" description="Helical" evidence="8">
    <location>
        <begin position="242"/>
        <end position="268"/>
    </location>
</feature>
<dbReference type="InterPro" id="IPR050820">
    <property type="entry name" value="MFS_Sugar_Transporter"/>
</dbReference>
<dbReference type="GO" id="GO:0022857">
    <property type="term" value="F:transmembrane transporter activity"/>
    <property type="evidence" value="ECO:0007669"/>
    <property type="project" value="InterPro"/>
</dbReference>
<dbReference type="InterPro" id="IPR003663">
    <property type="entry name" value="Sugar/inositol_transpt"/>
</dbReference>
<feature type="transmembrane region" description="Helical" evidence="8">
    <location>
        <begin position="45"/>
        <end position="63"/>
    </location>
</feature>
<feature type="domain" description="Major facilitator superfamily (MFS) profile" evidence="9">
    <location>
        <begin position="10"/>
        <end position="428"/>
    </location>
</feature>
<dbReference type="OrthoDB" id="9787026at2"/>
<organism evidence="10 11">
    <name type="scientific">Acidobacterium capsulatum (strain ATCC 51196 / DSM 11244 / BCRC 80197 / JCM 7670 / NBRC 15755 / NCIMB 13165 / 161)</name>
    <dbReference type="NCBI Taxonomy" id="240015"/>
    <lineage>
        <taxon>Bacteria</taxon>
        <taxon>Pseudomonadati</taxon>
        <taxon>Acidobacteriota</taxon>
        <taxon>Terriglobia</taxon>
        <taxon>Terriglobales</taxon>
        <taxon>Acidobacteriaceae</taxon>
        <taxon>Acidobacterium</taxon>
    </lineage>
</organism>
<feature type="transmembrane region" description="Helical" evidence="8">
    <location>
        <begin position="280"/>
        <end position="300"/>
    </location>
</feature>
<dbReference type="PROSITE" id="PS50850">
    <property type="entry name" value="MFS"/>
    <property type="match status" value="1"/>
</dbReference>
<sequence>MRMNRILVKSTLVGALGGLLFGFDTAVIAGSTRSLTHTFSLTPFWLGVTVSVALWGTAIGALSSGELGERLGGRGALRVMAALYLISSLGCAFAWNWDALLVFRFIGGLGIGGSSVLGPVYIAEMSPAKWRGRMVGLFQVMVVTGILIAYFSNFCVAQFHLGNAEWHWQLGIPALPALLFLILLYGIPRSSRWLVTQNRVEEAREVLAMIGTPDTEAELNEIVRSVHRDRSQKREAILQRKYLFPIFLAVATGMFNQLAGINAILYYLNSIFASAGFNQMSSSGQAVIIGFTNLVATLFAMSIIDKVGRKKLLLVGAVGMIFCLGGVGWLFQSGARSAWLLWLLVGYIIFFAISQGAVVWVYISEIFPNKVRAKGQSLGASANWITNALIAWFFPLVAARSHAMPFYGFAAMMALQFVLVLWLWPETKGATLEQIQARFKIDLLEGDASHK</sequence>
<evidence type="ECO:0000256" key="2">
    <source>
        <dbReference type="ARBA" id="ARBA00010992"/>
    </source>
</evidence>
<dbReference type="InterPro" id="IPR020846">
    <property type="entry name" value="MFS_dom"/>
</dbReference>
<dbReference type="Pfam" id="PF00083">
    <property type="entry name" value="Sugar_tr"/>
    <property type="match status" value="1"/>
</dbReference>
<feature type="transmembrane region" description="Helical" evidence="8">
    <location>
        <begin position="375"/>
        <end position="394"/>
    </location>
</feature>
<dbReference type="NCBIfam" id="TIGR00879">
    <property type="entry name" value="SP"/>
    <property type="match status" value="1"/>
</dbReference>
<feature type="transmembrane region" description="Helical" evidence="8">
    <location>
        <begin position="101"/>
        <end position="123"/>
    </location>
</feature>
<reference evidence="10 11" key="1">
    <citation type="journal article" date="2009" name="Appl. Environ. Microbiol.">
        <title>Three genomes from the phylum Acidobacteria provide insight into the lifestyles of these microorganisms in soils.</title>
        <authorList>
            <person name="Ward N.L."/>
            <person name="Challacombe J.F."/>
            <person name="Janssen P.H."/>
            <person name="Henrissat B."/>
            <person name="Coutinho P.M."/>
            <person name="Wu M."/>
            <person name="Xie G."/>
            <person name="Haft D.H."/>
            <person name="Sait M."/>
            <person name="Badger J."/>
            <person name="Barabote R.D."/>
            <person name="Bradley B."/>
            <person name="Brettin T.S."/>
            <person name="Brinkac L.M."/>
            <person name="Bruce D."/>
            <person name="Creasy T."/>
            <person name="Daugherty S.C."/>
            <person name="Davidsen T.M."/>
            <person name="DeBoy R.T."/>
            <person name="Detter J.C."/>
            <person name="Dodson R.J."/>
            <person name="Durkin A.S."/>
            <person name="Ganapathy A."/>
            <person name="Gwinn-Giglio M."/>
            <person name="Han C.S."/>
            <person name="Khouri H."/>
            <person name="Kiss H."/>
            <person name="Kothari S.P."/>
            <person name="Madupu R."/>
            <person name="Nelson K.E."/>
            <person name="Nelson W.C."/>
            <person name="Paulsen I."/>
            <person name="Penn K."/>
            <person name="Ren Q."/>
            <person name="Rosovitz M.J."/>
            <person name="Selengut J.D."/>
            <person name="Shrivastava S."/>
            <person name="Sullivan S.A."/>
            <person name="Tapia R."/>
            <person name="Thompson L.S."/>
            <person name="Watkins K.L."/>
            <person name="Yang Q."/>
            <person name="Yu C."/>
            <person name="Zafar N."/>
            <person name="Zhou L."/>
            <person name="Kuske C.R."/>
        </authorList>
    </citation>
    <scope>NUCLEOTIDE SEQUENCE [LARGE SCALE GENOMIC DNA]</scope>
    <source>
        <strain evidence="11">ATCC 51196 / DSM 11244 / BCRC 80197 / JCM 7670 / NBRC 15755 / NCIMB 13165 / 161</strain>
    </source>
</reference>
<feature type="transmembrane region" description="Helical" evidence="8">
    <location>
        <begin position="312"/>
        <end position="332"/>
    </location>
</feature>
<evidence type="ECO:0000256" key="8">
    <source>
        <dbReference type="SAM" id="Phobius"/>
    </source>
</evidence>
<dbReference type="PANTHER" id="PTHR48023">
    <property type="entry name" value="D-XYLOSE-PROTON SYMPORTER-LIKE 2"/>
    <property type="match status" value="1"/>
</dbReference>
<keyword evidence="6 8" id="KW-0472">Membrane</keyword>
<name>C1F7Y2_ACIC5</name>
<evidence type="ECO:0000256" key="4">
    <source>
        <dbReference type="ARBA" id="ARBA00022692"/>
    </source>
</evidence>
<dbReference type="EMBL" id="CP001472">
    <property type="protein sequence ID" value="ACO33921.1"/>
    <property type="molecule type" value="Genomic_DNA"/>
</dbReference>
<dbReference type="PROSITE" id="PS00217">
    <property type="entry name" value="SUGAR_TRANSPORT_2"/>
    <property type="match status" value="1"/>
</dbReference>
<dbReference type="AlphaFoldDB" id="C1F7Y2"/>
<keyword evidence="11" id="KW-1185">Reference proteome</keyword>
<feature type="transmembrane region" description="Helical" evidence="8">
    <location>
        <begin position="338"/>
        <end position="363"/>
    </location>
</feature>
<evidence type="ECO:0000313" key="10">
    <source>
        <dbReference type="EMBL" id="ACO33921.1"/>
    </source>
</evidence>
<comment type="similarity">
    <text evidence="2 7">Belongs to the major facilitator superfamily. Sugar transporter (TC 2.A.1.1) family.</text>
</comment>
<dbReference type="InterPro" id="IPR005829">
    <property type="entry name" value="Sugar_transporter_CS"/>
</dbReference>
<dbReference type="eggNOG" id="COG2814">
    <property type="taxonomic scope" value="Bacteria"/>
</dbReference>
<evidence type="ECO:0000256" key="5">
    <source>
        <dbReference type="ARBA" id="ARBA00022989"/>
    </source>
</evidence>
<keyword evidence="4 8" id="KW-0812">Transmembrane</keyword>
<dbReference type="KEGG" id="aca:ACP_0025"/>
<evidence type="ECO:0000256" key="1">
    <source>
        <dbReference type="ARBA" id="ARBA00004141"/>
    </source>
</evidence>